<evidence type="ECO:0000259" key="4">
    <source>
        <dbReference type="Pfam" id="PF07714"/>
    </source>
</evidence>
<dbReference type="InterPro" id="IPR011009">
    <property type="entry name" value="Kinase-like_dom_sf"/>
</dbReference>
<dbReference type="SUPFAM" id="SSF56112">
    <property type="entry name" value="Protein kinase-like (PK-like)"/>
    <property type="match status" value="1"/>
</dbReference>
<keyword evidence="5" id="KW-0418">Kinase</keyword>
<dbReference type="Gene3D" id="1.10.510.10">
    <property type="entry name" value="Transferase(Phosphotransferase) domain 1"/>
    <property type="match status" value="1"/>
</dbReference>
<evidence type="ECO:0000256" key="1">
    <source>
        <dbReference type="ARBA" id="ARBA00022527"/>
    </source>
</evidence>
<keyword evidence="1" id="KW-0723">Serine/threonine-protein kinase</keyword>
<reference evidence="5" key="1">
    <citation type="journal article" date="2013" name="J. Plant Res.">
        <title>Effect of fungi and light on seed germination of three Opuntia species from semiarid lands of central Mexico.</title>
        <authorList>
            <person name="Delgado-Sanchez P."/>
            <person name="Jimenez-Bremont J.F."/>
            <person name="Guerrero-Gonzalez Mde L."/>
            <person name="Flores J."/>
        </authorList>
    </citation>
    <scope>NUCLEOTIDE SEQUENCE</scope>
    <source>
        <tissue evidence="5">Cladode</tissue>
    </source>
</reference>
<reference evidence="5" key="2">
    <citation type="submission" date="2020-07" db="EMBL/GenBank/DDBJ databases">
        <authorList>
            <person name="Vera ALvarez R."/>
            <person name="Arias-Moreno D.M."/>
            <person name="Jimenez-Jacinto V."/>
            <person name="Jimenez-Bremont J.F."/>
            <person name="Swaminathan K."/>
            <person name="Moose S.P."/>
            <person name="Guerrero-Gonzalez M.L."/>
            <person name="Marino-Ramirez L."/>
            <person name="Landsman D."/>
            <person name="Rodriguez-Kessler M."/>
            <person name="Delgado-Sanchez P."/>
        </authorList>
    </citation>
    <scope>NUCLEOTIDE SEQUENCE</scope>
    <source>
        <tissue evidence="5">Cladode</tissue>
    </source>
</reference>
<keyword evidence="5" id="KW-0808">Transferase</keyword>
<protein>
    <submittedName>
        <fullName evidence="5">Receptor protein serine/threonine kinase</fullName>
        <ecNumber evidence="5">2.7.11.30</ecNumber>
    </submittedName>
</protein>
<dbReference type="Pfam" id="PF07714">
    <property type="entry name" value="PK_Tyr_Ser-Thr"/>
    <property type="match status" value="1"/>
</dbReference>
<name>A0A7C9EL40_OPUST</name>
<evidence type="ECO:0000313" key="5">
    <source>
        <dbReference type="EMBL" id="MBA4667225.1"/>
    </source>
</evidence>
<keyword evidence="2" id="KW-0547">Nucleotide-binding</keyword>
<organism evidence="5">
    <name type="scientific">Opuntia streptacantha</name>
    <name type="common">Prickly pear cactus</name>
    <name type="synonym">Opuntia cardona</name>
    <dbReference type="NCBI Taxonomy" id="393608"/>
    <lineage>
        <taxon>Eukaryota</taxon>
        <taxon>Viridiplantae</taxon>
        <taxon>Streptophyta</taxon>
        <taxon>Embryophyta</taxon>
        <taxon>Tracheophyta</taxon>
        <taxon>Spermatophyta</taxon>
        <taxon>Magnoliopsida</taxon>
        <taxon>eudicotyledons</taxon>
        <taxon>Gunneridae</taxon>
        <taxon>Pentapetalae</taxon>
        <taxon>Caryophyllales</taxon>
        <taxon>Cactineae</taxon>
        <taxon>Cactaceae</taxon>
        <taxon>Opuntioideae</taxon>
        <taxon>Opuntia</taxon>
    </lineage>
</organism>
<proteinExistence type="predicted"/>
<dbReference type="EMBL" id="GISG01234697">
    <property type="protein sequence ID" value="MBA4667225.1"/>
    <property type="molecule type" value="Transcribed_RNA"/>
</dbReference>
<accession>A0A7C9EL40</accession>
<evidence type="ECO:0000256" key="2">
    <source>
        <dbReference type="ARBA" id="ARBA00022741"/>
    </source>
</evidence>
<dbReference type="InterPro" id="IPR001245">
    <property type="entry name" value="Ser-Thr/Tyr_kinase_cat_dom"/>
</dbReference>
<dbReference type="GO" id="GO:0004675">
    <property type="term" value="F:transmembrane receptor protein serine/threonine kinase activity"/>
    <property type="evidence" value="ECO:0007669"/>
    <property type="project" value="UniProtKB-EC"/>
</dbReference>
<feature type="domain" description="Serine-threonine/tyrosine-protein kinase catalytic" evidence="4">
    <location>
        <begin position="5"/>
        <end position="98"/>
    </location>
</feature>
<dbReference type="GO" id="GO:0005524">
    <property type="term" value="F:ATP binding"/>
    <property type="evidence" value="ECO:0007669"/>
    <property type="project" value="UniProtKB-KW"/>
</dbReference>
<dbReference type="PANTHER" id="PTHR47989:SF45">
    <property type="entry name" value="OS01G0709500 PROTEIN"/>
    <property type="match status" value="1"/>
</dbReference>
<dbReference type="PANTHER" id="PTHR47989">
    <property type="entry name" value="OS01G0750732 PROTEIN"/>
    <property type="match status" value="1"/>
</dbReference>
<keyword evidence="5" id="KW-0675">Receptor</keyword>
<sequence>MTGHLLVKSDVYSYGVVLLELLTGRKPVDFSKPPGQENLVAWAHPLLTTNEGLEAIMDPSLKATVPCESFSKVAAIASMCVQPEVSRRPFMGEVVQALQLVCSEFDEEGPKTSFKQEEANADEESKSCQLSGELHEFSDLQYSVLGYESGSDAKTALSATDLVGESEESNDREYQFLKRQCSSGPLRLGMKKKFWQRFRRFSRGSMQERWSGSH</sequence>
<evidence type="ECO:0000256" key="3">
    <source>
        <dbReference type="ARBA" id="ARBA00022840"/>
    </source>
</evidence>
<dbReference type="AlphaFoldDB" id="A0A7C9EL40"/>
<keyword evidence="3" id="KW-0067">ATP-binding</keyword>
<dbReference type="EC" id="2.7.11.30" evidence="5"/>